<dbReference type="GO" id="GO:0005975">
    <property type="term" value="P:carbohydrate metabolic process"/>
    <property type="evidence" value="ECO:0007669"/>
    <property type="project" value="InterPro"/>
</dbReference>
<comment type="catalytic activity">
    <reaction evidence="3">
        <text>Random hydrolysis of (1-&gt;4)-linkages between N-acetyl-beta-D-glucosamine and D-glucuronate residues in hyaluronate.</text>
        <dbReference type="EC" id="3.2.1.35"/>
    </reaction>
</comment>
<dbReference type="EC" id="3.2.1.35" evidence="3"/>
<name>A0A8J2LW68_9BILA</name>
<dbReference type="PANTHER" id="PTHR11769">
    <property type="entry name" value="HYALURONIDASE"/>
    <property type="match status" value="1"/>
</dbReference>
<comment type="similarity">
    <text evidence="1 3">Belongs to the glycosyl hydrolase 56 family.</text>
</comment>
<dbReference type="Proteomes" id="UP000746747">
    <property type="component" value="Unassembled WGS sequence"/>
</dbReference>
<evidence type="ECO:0000256" key="2">
    <source>
        <dbReference type="ARBA" id="ARBA00023157"/>
    </source>
</evidence>
<keyword evidence="3" id="KW-0326">Glycosidase</keyword>
<evidence type="ECO:0000256" key="1">
    <source>
        <dbReference type="ARBA" id="ARBA00008871"/>
    </source>
</evidence>
<dbReference type="OrthoDB" id="5796153at2759"/>
<dbReference type="Pfam" id="PF01630">
    <property type="entry name" value="Glyco_hydro_56"/>
    <property type="match status" value="1"/>
</dbReference>
<accession>A0A8J2LW68</accession>
<dbReference type="EMBL" id="CAKAEH010000461">
    <property type="protein sequence ID" value="CAG9531087.1"/>
    <property type="molecule type" value="Genomic_DNA"/>
</dbReference>
<dbReference type="GO" id="GO:0004415">
    <property type="term" value="F:hyalurononglucosaminidase activity"/>
    <property type="evidence" value="ECO:0007669"/>
    <property type="project" value="UniProtKB-UniRule"/>
</dbReference>
<keyword evidence="3" id="KW-0378">Hydrolase</keyword>
<dbReference type="PANTHER" id="PTHR11769:SF35">
    <property type="entry name" value="HYALURONIDASE"/>
    <property type="match status" value="1"/>
</dbReference>
<evidence type="ECO:0000313" key="6">
    <source>
        <dbReference type="Proteomes" id="UP000746747"/>
    </source>
</evidence>
<evidence type="ECO:0000256" key="4">
    <source>
        <dbReference type="SAM" id="SignalP"/>
    </source>
</evidence>
<dbReference type="InterPro" id="IPR018155">
    <property type="entry name" value="Hyaluronidase"/>
</dbReference>
<keyword evidence="4" id="KW-0732">Signal</keyword>
<evidence type="ECO:0000313" key="5">
    <source>
        <dbReference type="EMBL" id="CAG9531087.1"/>
    </source>
</evidence>
<feature type="non-terminal residue" evidence="5">
    <location>
        <position position="208"/>
    </location>
</feature>
<dbReference type="InterPro" id="IPR017853">
    <property type="entry name" value="GH"/>
</dbReference>
<dbReference type="SUPFAM" id="SSF51445">
    <property type="entry name" value="(Trans)glycosidases"/>
    <property type="match status" value="1"/>
</dbReference>
<proteinExistence type="inferred from homology"/>
<sequence length="208" mass="24356">MDRSFFQFLMIAWLTVINAVEWSQFDEKPEKYGLLVNEGHKFQGDIIVVFYEQKFGLYPHYRNFSDISSAVNGGIPQRADLSAHLEKVRNNIEKAIPKVGFNGLAIIDYEEWRPLWKHNWYTKRIYQKASIDDVKQRQPEISEEEAEKIAEKEFNNASMVFLTKTIQEAKKLRPNALWGYYGMPFCNYSAGKNGTVGCGEWFEEYNDR</sequence>
<gene>
    <name evidence="5" type="ORF">CJOHNSTONI_LOCUS1517</name>
</gene>
<dbReference type="PRINTS" id="PR00846">
    <property type="entry name" value="GLHYDRLASE56"/>
</dbReference>
<organism evidence="5 6">
    <name type="scientific">Cercopithifilaria johnstoni</name>
    <dbReference type="NCBI Taxonomy" id="2874296"/>
    <lineage>
        <taxon>Eukaryota</taxon>
        <taxon>Metazoa</taxon>
        <taxon>Ecdysozoa</taxon>
        <taxon>Nematoda</taxon>
        <taxon>Chromadorea</taxon>
        <taxon>Rhabditida</taxon>
        <taxon>Spirurina</taxon>
        <taxon>Spiruromorpha</taxon>
        <taxon>Filarioidea</taxon>
        <taxon>Onchocercidae</taxon>
        <taxon>Cercopithifilaria</taxon>
    </lineage>
</organism>
<keyword evidence="6" id="KW-1185">Reference proteome</keyword>
<feature type="chain" id="PRO_5035237364" description="Hyaluronidase" evidence="4">
    <location>
        <begin position="20"/>
        <end position="208"/>
    </location>
</feature>
<dbReference type="GO" id="GO:0030214">
    <property type="term" value="P:hyaluronan catabolic process"/>
    <property type="evidence" value="ECO:0007669"/>
    <property type="project" value="TreeGrafter"/>
</dbReference>
<dbReference type="AlphaFoldDB" id="A0A8J2LW68"/>
<evidence type="ECO:0000256" key="3">
    <source>
        <dbReference type="RuleBase" id="RU610713"/>
    </source>
</evidence>
<feature type="signal peptide" evidence="4">
    <location>
        <begin position="1"/>
        <end position="19"/>
    </location>
</feature>
<dbReference type="InterPro" id="IPR013785">
    <property type="entry name" value="Aldolase_TIM"/>
</dbReference>
<protein>
    <recommendedName>
        <fullName evidence="3">Hyaluronidase</fullName>
        <ecNumber evidence="3">3.2.1.35</ecNumber>
    </recommendedName>
</protein>
<dbReference type="Gene3D" id="3.20.20.70">
    <property type="entry name" value="Aldolase class I"/>
    <property type="match status" value="1"/>
</dbReference>
<comment type="caution">
    <text evidence="5">The sequence shown here is derived from an EMBL/GenBank/DDBJ whole genome shotgun (WGS) entry which is preliminary data.</text>
</comment>
<keyword evidence="2" id="KW-1015">Disulfide bond</keyword>
<reference evidence="5" key="1">
    <citation type="submission" date="2021-09" db="EMBL/GenBank/DDBJ databases">
        <authorList>
            <consortium name="Pathogen Informatics"/>
        </authorList>
    </citation>
    <scope>NUCLEOTIDE SEQUENCE</scope>
</reference>